<dbReference type="Gene3D" id="3.40.50.1820">
    <property type="entry name" value="alpha/beta hydrolase"/>
    <property type="match status" value="1"/>
</dbReference>
<keyword evidence="4" id="KW-1185">Reference proteome</keyword>
<dbReference type="AlphaFoldDB" id="A0A432ZUM1"/>
<dbReference type="EMBL" id="PIQH01000001">
    <property type="protein sequence ID" value="RUO81476.1"/>
    <property type="molecule type" value="Genomic_DNA"/>
</dbReference>
<reference evidence="3 4" key="1">
    <citation type="journal article" date="2011" name="Front. Microbiol.">
        <title>Genomic signatures of strain selection and enhancement in Bacillus atrophaeus var. globigii, a historical biowarfare simulant.</title>
        <authorList>
            <person name="Gibbons H.S."/>
            <person name="Broomall S.M."/>
            <person name="McNew L.A."/>
            <person name="Daligault H."/>
            <person name="Chapman C."/>
            <person name="Bruce D."/>
            <person name="Karavis M."/>
            <person name="Krepps M."/>
            <person name="McGregor P.A."/>
            <person name="Hong C."/>
            <person name="Park K.H."/>
            <person name="Akmal A."/>
            <person name="Feldman A."/>
            <person name="Lin J.S."/>
            <person name="Chang W.E."/>
            <person name="Higgs B.W."/>
            <person name="Demirev P."/>
            <person name="Lindquist J."/>
            <person name="Liem A."/>
            <person name="Fochler E."/>
            <person name="Read T.D."/>
            <person name="Tapia R."/>
            <person name="Johnson S."/>
            <person name="Bishop-Lilly K.A."/>
            <person name="Detter C."/>
            <person name="Han C."/>
            <person name="Sozhamannan S."/>
            <person name="Rosenzweig C.N."/>
            <person name="Skowronski E.W."/>
        </authorList>
    </citation>
    <scope>NUCLEOTIDE SEQUENCE [LARGE SCALE GENOMIC DNA]</scope>
    <source>
        <strain evidence="3 4">CC-PW-9</strain>
    </source>
</reference>
<dbReference type="Pfam" id="PF00561">
    <property type="entry name" value="Abhydrolase_1"/>
    <property type="match status" value="1"/>
</dbReference>
<dbReference type="PRINTS" id="PR00412">
    <property type="entry name" value="EPOXHYDRLASE"/>
</dbReference>
<dbReference type="InterPro" id="IPR029058">
    <property type="entry name" value="AB_hydrolase_fold"/>
</dbReference>
<dbReference type="PANTHER" id="PTHR46118">
    <property type="entry name" value="PROTEIN ABHD11"/>
    <property type="match status" value="1"/>
</dbReference>
<dbReference type="PANTHER" id="PTHR46118:SF4">
    <property type="entry name" value="PROTEIN ABHD11"/>
    <property type="match status" value="1"/>
</dbReference>
<dbReference type="SUPFAM" id="SSF53474">
    <property type="entry name" value="alpha/beta-Hydrolases"/>
    <property type="match status" value="1"/>
</dbReference>
<comment type="caution">
    <text evidence="3">The sequence shown here is derived from an EMBL/GenBank/DDBJ whole genome shotgun (WGS) entry which is preliminary data.</text>
</comment>
<feature type="domain" description="AB hydrolase-1" evidence="2">
    <location>
        <begin position="18"/>
        <end position="243"/>
    </location>
</feature>
<dbReference type="InterPro" id="IPR000073">
    <property type="entry name" value="AB_hydrolase_1"/>
</dbReference>
<evidence type="ECO:0000313" key="4">
    <source>
        <dbReference type="Proteomes" id="UP000287996"/>
    </source>
</evidence>
<accession>A0A432ZUM1</accession>
<dbReference type="InterPro" id="IPR000639">
    <property type="entry name" value="Epox_hydrolase-like"/>
</dbReference>
<dbReference type="GO" id="GO:0016787">
    <property type="term" value="F:hydrolase activity"/>
    <property type="evidence" value="ECO:0007669"/>
    <property type="project" value="UniProtKB-KW"/>
</dbReference>
<dbReference type="Proteomes" id="UP000287996">
    <property type="component" value="Unassembled WGS sequence"/>
</dbReference>
<gene>
    <name evidence="3" type="ORF">CWI84_01585</name>
</gene>
<proteinExistence type="predicted"/>
<evidence type="ECO:0000259" key="2">
    <source>
        <dbReference type="Pfam" id="PF00561"/>
    </source>
</evidence>
<keyword evidence="1 3" id="KW-0378">Hydrolase</keyword>
<name>A0A432ZUM1_9GAMM</name>
<sequence length="263" mass="29514">MADLPLLNYETLGNKQDPAVFVIHGLFGDKDNLKAIAKPLDGYFRILVDARNHGDSFHSDDFSYVAMAADIARLADHLGLDTFAVLGHSMGGKIAMETALQYPQRVTAVIAADIAPVAYPAHHQTILETMQELDLAQLTSRRQADQQMAQNIKEQGVRQFLLKNLRQTDNGYQWRLNLSGLIDHYEAVAGAVSEGNYSGPVLFIKGGQSNYLTADHQAAVEQRFSNTQVKIIEGTGHWLHAEKHRIFERLCREFFDREIRHES</sequence>
<dbReference type="RefSeq" id="WP_126840817.1">
    <property type="nucleotide sequence ID" value="NZ_PIQH01000001.1"/>
</dbReference>
<evidence type="ECO:0000256" key="1">
    <source>
        <dbReference type="ARBA" id="ARBA00022801"/>
    </source>
</evidence>
<evidence type="ECO:0000313" key="3">
    <source>
        <dbReference type="EMBL" id="RUO81476.1"/>
    </source>
</evidence>
<dbReference type="OrthoDB" id="9808398at2"/>
<organism evidence="3 4">
    <name type="scientific">Idiomarina tyrosinivorans</name>
    <dbReference type="NCBI Taxonomy" id="1445662"/>
    <lineage>
        <taxon>Bacteria</taxon>
        <taxon>Pseudomonadati</taxon>
        <taxon>Pseudomonadota</taxon>
        <taxon>Gammaproteobacteria</taxon>
        <taxon>Alteromonadales</taxon>
        <taxon>Idiomarinaceae</taxon>
        <taxon>Idiomarina</taxon>
    </lineage>
</organism>
<protein>
    <submittedName>
        <fullName evidence="3">Alpha/beta hydrolase</fullName>
    </submittedName>
</protein>